<keyword evidence="3" id="KW-1185">Reference proteome</keyword>
<accession>A0AAD7RAZ5</accession>
<reference evidence="2" key="1">
    <citation type="journal article" date="2023" name="Science">
        <title>Genome structures resolve the early diversification of teleost fishes.</title>
        <authorList>
            <person name="Parey E."/>
            <person name="Louis A."/>
            <person name="Montfort J."/>
            <person name="Bouchez O."/>
            <person name="Roques C."/>
            <person name="Iampietro C."/>
            <person name="Lluch J."/>
            <person name="Castinel A."/>
            <person name="Donnadieu C."/>
            <person name="Desvignes T."/>
            <person name="Floi Bucao C."/>
            <person name="Jouanno E."/>
            <person name="Wen M."/>
            <person name="Mejri S."/>
            <person name="Dirks R."/>
            <person name="Jansen H."/>
            <person name="Henkel C."/>
            <person name="Chen W.J."/>
            <person name="Zahm M."/>
            <person name="Cabau C."/>
            <person name="Klopp C."/>
            <person name="Thompson A.W."/>
            <person name="Robinson-Rechavi M."/>
            <person name="Braasch I."/>
            <person name="Lecointre G."/>
            <person name="Bobe J."/>
            <person name="Postlethwait J.H."/>
            <person name="Berthelot C."/>
            <person name="Roest Crollius H."/>
            <person name="Guiguen Y."/>
        </authorList>
    </citation>
    <scope>NUCLEOTIDE SEQUENCE</scope>
    <source>
        <strain evidence="2">NC1722</strain>
    </source>
</reference>
<feature type="compositionally biased region" description="Basic and acidic residues" evidence="1">
    <location>
        <begin position="30"/>
        <end position="46"/>
    </location>
</feature>
<feature type="region of interest" description="Disordered" evidence="1">
    <location>
        <begin position="13"/>
        <end position="46"/>
    </location>
</feature>
<sequence>MLDARHRGKFVRAGESLAAAQSLPAGTGDSYRESESEREREREREFSASAAHLLPMIPVALPGACIVSAGTLTQTHLTGPASRLLPPSAHQPEQTGSPHASAV</sequence>
<evidence type="ECO:0000256" key="1">
    <source>
        <dbReference type="SAM" id="MobiDB-lite"/>
    </source>
</evidence>
<name>A0AAD7RAZ5_9TELE</name>
<comment type="caution">
    <text evidence="2">The sequence shown here is derived from an EMBL/GenBank/DDBJ whole genome shotgun (WGS) entry which is preliminary data.</text>
</comment>
<feature type="compositionally biased region" description="Polar residues" evidence="1">
    <location>
        <begin position="91"/>
        <end position="103"/>
    </location>
</feature>
<dbReference type="EMBL" id="JAINUG010000429">
    <property type="protein sequence ID" value="KAJ8371801.1"/>
    <property type="molecule type" value="Genomic_DNA"/>
</dbReference>
<dbReference type="Proteomes" id="UP001221898">
    <property type="component" value="Unassembled WGS sequence"/>
</dbReference>
<feature type="region of interest" description="Disordered" evidence="1">
    <location>
        <begin position="77"/>
        <end position="103"/>
    </location>
</feature>
<organism evidence="2 3">
    <name type="scientific">Aldrovandia affinis</name>
    <dbReference type="NCBI Taxonomy" id="143900"/>
    <lineage>
        <taxon>Eukaryota</taxon>
        <taxon>Metazoa</taxon>
        <taxon>Chordata</taxon>
        <taxon>Craniata</taxon>
        <taxon>Vertebrata</taxon>
        <taxon>Euteleostomi</taxon>
        <taxon>Actinopterygii</taxon>
        <taxon>Neopterygii</taxon>
        <taxon>Teleostei</taxon>
        <taxon>Notacanthiformes</taxon>
        <taxon>Halosauridae</taxon>
        <taxon>Aldrovandia</taxon>
    </lineage>
</organism>
<dbReference type="AlphaFoldDB" id="A0AAD7RAZ5"/>
<gene>
    <name evidence="2" type="ORF">AAFF_G00299790</name>
</gene>
<proteinExistence type="predicted"/>
<evidence type="ECO:0000313" key="3">
    <source>
        <dbReference type="Proteomes" id="UP001221898"/>
    </source>
</evidence>
<evidence type="ECO:0000313" key="2">
    <source>
        <dbReference type="EMBL" id="KAJ8371801.1"/>
    </source>
</evidence>
<protein>
    <submittedName>
        <fullName evidence="2">Uncharacterized protein</fullName>
    </submittedName>
</protein>